<dbReference type="PRINTS" id="PR00368">
    <property type="entry name" value="FADPNR"/>
</dbReference>
<dbReference type="InterPro" id="IPR008255">
    <property type="entry name" value="Pyr_nucl-diS_OxRdtase_2_AS"/>
</dbReference>
<dbReference type="Proteomes" id="UP000077066">
    <property type="component" value="Unassembled WGS sequence"/>
</dbReference>
<keyword evidence="4" id="KW-1015">Disulfide bond</keyword>
<dbReference type="Gene3D" id="3.50.50.60">
    <property type="entry name" value="FAD/NAD(P)-binding domain"/>
    <property type="match status" value="2"/>
</dbReference>
<keyword evidence="1" id="KW-0285">Flavoprotein</keyword>
<accession>A0A166CDX2</accession>
<dbReference type="SUPFAM" id="SSF51905">
    <property type="entry name" value="FAD/NAD(P)-binding domain"/>
    <property type="match status" value="1"/>
</dbReference>
<keyword evidence="3 7" id="KW-0560">Oxidoreductase</keyword>
<dbReference type="PROSITE" id="PS00573">
    <property type="entry name" value="PYRIDINE_REDOX_2"/>
    <property type="match status" value="1"/>
</dbReference>
<evidence type="ECO:0000256" key="4">
    <source>
        <dbReference type="ARBA" id="ARBA00023157"/>
    </source>
</evidence>
<dbReference type="EC" id="1.8.1.9" evidence="7"/>
<dbReference type="STRING" id="55758.MBFIL_10090"/>
<dbReference type="InterPro" id="IPR023753">
    <property type="entry name" value="FAD/NAD-binding_dom"/>
</dbReference>
<dbReference type="Pfam" id="PF07992">
    <property type="entry name" value="Pyr_redox_2"/>
    <property type="match status" value="1"/>
</dbReference>
<dbReference type="AlphaFoldDB" id="A0A166CDX2"/>
<organism evidence="7 8">
    <name type="scientific">Methanobrevibacter filiformis</name>
    <dbReference type="NCBI Taxonomy" id="55758"/>
    <lineage>
        <taxon>Archaea</taxon>
        <taxon>Methanobacteriati</taxon>
        <taxon>Methanobacteriota</taxon>
        <taxon>Methanomada group</taxon>
        <taxon>Methanobacteria</taxon>
        <taxon>Methanobacteriales</taxon>
        <taxon>Methanobacteriaceae</taxon>
        <taxon>Methanobrevibacter</taxon>
    </lineage>
</organism>
<dbReference type="PRINTS" id="PR00469">
    <property type="entry name" value="PNDRDTASEII"/>
</dbReference>
<keyword evidence="5" id="KW-0676">Redox-active center</keyword>
<dbReference type="InterPro" id="IPR050097">
    <property type="entry name" value="Ferredoxin-NADP_redctase_2"/>
</dbReference>
<evidence type="ECO:0000256" key="5">
    <source>
        <dbReference type="ARBA" id="ARBA00023284"/>
    </source>
</evidence>
<dbReference type="GO" id="GO:0004791">
    <property type="term" value="F:thioredoxin-disulfide reductase (NADPH) activity"/>
    <property type="evidence" value="ECO:0007669"/>
    <property type="project" value="UniProtKB-EC"/>
</dbReference>
<dbReference type="OrthoDB" id="27340at2157"/>
<sequence>MNSYDIIIIGAGPAGLTAGIYAGRQGHKTLLIDKGICGGLGLEVPSMENYPGFEIIAGMSLVSKMKKQAEKYIEIQENEEVLKITKTENGFEIKTVKDSYYARSIIIATGTKHKKLNIPGEEEFKGKGVSFCATCDGLLYKDKEVIVVGGGNSALQEGIFLSNVGADVTIVHRRDEFRAEANLQEKIKQKGIKTILNSQIKEINGKNFVESVTLLNKDGTEKEVQTNGVFISIGFNPCKSIVNNIGIKKDDREHIITDKEQKTNVKYTYAAGDITGGLKQWVVACGEGAIAATSAYNDLEK</sequence>
<gene>
    <name evidence="7" type="primary">trxB</name>
    <name evidence="7" type="ORF">MBFIL_10090</name>
</gene>
<dbReference type="EMBL" id="LWMT01000203">
    <property type="protein sequence ID" value="KZX13487.1"/>
    <property type="molecule type" value="Genomic_DNA"/>
</dbReference>
<evidence type="ECO:0000259" key="6">
    <source>
        <dbReference type="Pfam" id="PF07992"/>
    </source>
</evidence>
<evidence type="ECO:0000256" key="1">
    <source>
        <dbReference type="ARBA" id="ARBA00022630"/>
    </source>
</evidence>
<feature type="domain" description="FAD/NAD(P)-binding" evidence="6">
    <location>
        <begin position="4"/>
        <end position="288"/>
    </location>
</feature>
<comment type="caution">
    <text evidence="7">The sequence shown here is derived from an EMBL/GenBank/DDBJ whole genome shotgun (WGS) entry which is preliminary data.</text>
</comment>
<reference evidence="7 8" key="1">
    <citation type="submission" date="2016-04" db="EMBL/GenBank/DDBJ databases">
        <title>Genome sequence of Methanobrevibacter filiformis DSM 11501.</title>
        <authorList>
            <person name="Poehlein A."/>
            <person name="Seedorf H."/>
            <person name="Daniel R."/>
        </authorList>
    </citation>
    <scope>NUCLEOTIDE SEQUENCE [LARGE SCALE GENOMIC DNA]</scope>
    <source>
        <strain evidence="7 8">DSM 11501</strain>
    </source>
</reference>
<name>A0A166CDX2_9EURY</name>
<keyword evidence="8" id="KW-1185">Reference proteome</keyword>
<evidence type="ECO:0000313" key="8">
    <source>
        <dbReference type="Proteomes" id="UP000077066"/>
    </source>
</evidence>
<dbReference type="InterPro" id="IPR036188">
    <property type="entry name" value="FAD/NAD-bd_sf"/>
</dbReference>
<evidence type="ECO:0000256" key="3">
    <source>
        <dbReference type="ARBA" id="ARBA00023002"/>
    </source>
</evidence>
<dbReference type="PANTHER" id="PTHR48105">
    <property type="entry name" value="THIOREDOXIN REDUCTASE 1-RELATED-RELATED"/>
    <property type="match status" value="1"/>
</dbReference>
<keyword evidence="2" id="KW-0274">FAD</keyword>
<evidence type="ECO:0000313" key="7">
    <source>
        <dbReference type="EMBL" id="KZX13487.1"/>
    </source>
</evidence>
<dbReference type="PATRIC" id="fig|55758.3.peg.1156"/>
<evidence type="ECO:0000256" key="2">
    <source>
        <dbReference type="ARBA" id="ARBA00022827"/>
    </source>
</evidence>
<proteinExistence type="predicted"/>
<protein>
    <submittedName>
        <fullName evidence="7">Thioredoxin reductase</fullName>
        <ecNumber evidence="7">1.8.1.9</ecNumber>
    </submittedName>
</protein>